<organism evidence="2">
    <name type="scientific">Desulfitobacterium hafniense</name>
    <name type="common">Desulfitobacterium frappieri</name>
    <dbReference type="NCBI Taxonomy" id="49338"/>
    <lineage>
        <taxon>Bacteria</taxon>
        <taxon>Bacillati</taxon>
        <taxon>Bacillota</taxon>
        <taxon>Clostridia</taxon>
        <taxon>Eubacteriales</taxon>
        <taxon>Desulfitobacteriaceae</taxon>
        <taxon>Desulfitobacterium</taxon>
    </lineage>
</organism>
<protein>
    <submittedName>
        <fullName evidence="2">Transcriptional regulator, PadR</fullName>
    </submittedName>
</protein>
<dbReference type="InterPro" id="IPR036388">
    <property type="entry name" value="WH-like_DNA-bd_sf"/>
</dbReference>
<sequence>MAREKYQTLTEQMFYILICLKNEACGVDIMKMAAELTDGRVLIGPGTLYSLLDNFVKEKMIIETKTENRKKSYIITNLGEEMLEKEYRRLTKQKSDYEALVKGGGQDER</sequence>
<dbReference type="InterPro" id="IPR005149">
    <property type="entry name" value="Tscrpt_reg_PadR_N"/>
</dbReference>
<dbReference type="InterPro" id="IPR052509">
    <property type="entry name" value="Metal_resp_DNA-bind_regulator"/>
</dbReference>
<dbReference type="PANTHER" id="PTHR33169:SF13">
    <property type="entry name" value="PADR-FAMILY TRANSCRIPTIONAL REGULATOR"/>
    <property type="match status" value="1"/>
</dbReference>
<dbReference type="RefSeq" id="WP_011461299.1">
    <property type="nucleotide sequence ID" value="NZ_JAYFNZ010000042.1"/>
</dbReference>
<dbReference type="EMBL" id="LK996017">
    <property type="protein sequence ID" value="CDX03850.1"/>
    <property type="molecule type" value="Genomic_DNA"/>
</dbReference>
<dbReference type="Pfam" id="PF03551">
    <property type="entry name" value="PadR"/>
    <property type="match status" value="1"/>
</dbReference>
<dbReference type="PANTHER" id="PTHR33169">
    <property type="entry name" value="PADR-FAMILY TRANSCRIPTIONAL REGULATOR"/>
    <property type="match status" value="1"/>
</dbReference>
<dbReference type="Gene3D" id="1.10.10.10">
    <property type="entry name" value="Winged helix-like DNA-binding domain superfamily/Winged helix DNA-binding domain"/>
    <property type="match status" value="1"/>
</dbReference>
<feature type="domain" description="Transcription regulator PadR N-terminal" evidence="1">
    <location>
        <begin position="17"/>
        <end position="84"/>
    </location>
</feature>
<dbReference type="AlphaFoldDB" id="A0A098B656"/>
<dbReference type="PATRIC" id="fig|49338.4.peg.4262"/>
<evidence type="ECO:0000313" key="2">
    <source>
        <dbReference type="EMBL" id="CDX03850.1"/>
    </source>
</evidence>
<dbReference type="InterPro" id="IPR036390">
    <property type="entry name" value="WH_DNA-bd_sf"/>
</dbReference>
<gene>
    <name evidence="2" type="ORF">DPCES_3964</name>
</gene>
<proteinExistence type="predicted"/>
<reference evidence="2" key="1">
    <citation type="submission" date="2014-07" db="EMBL/GenBank/DDBJ databases">
        <authorList>
            <person name="Hornung V.Bastian."/>
        </authorList>
    </citation>
    <scope>NUCLEOTIDE SEQUENCE</scope>
    <source>
        <strain evidence="2">PCE-S</strain>
    </source>
</reference>
<name>A0A098B656_DESHA</name>
<accession>A0A098B656</accession>
<evidence type="ECO:0000259" key="1">
    <source>
        <dbReference type="Pfam" id="PF03551"/>
    </source>
</evidence>
<dbReference type="SUPFAM" id="SSF46785">
    <property type="entry name" value="Winged helix' DNA-binding domain"/>
    <property type="match status" value="1"/>
</dbReference>